<evidence type="ECO:0000313" key="1">
    <source>
        <dbReference type="EMBL" id="HEF64251.1"/>
    </source>
</evidence>
<dbReference type="Gene3D" id="3.20.20.140">
    <property type="entry name" value="Metal-dependent hydrolases"/>
    <property type="match status" value="1"/>
</dbReference>
<dbReference type="PIRSF" id="PIRSF021898">
    <property type="entry name" value="UCP021898"/>
    <property type="match status" value="1"/>
</dbReference>
<dbReference type="InterPro" id="IPR046249">
    <property type="entry name" value="DUF6282"/>
</dbReference>
<reference evidence="1" key="1">
    <citation type="journal article" date="2020" name="mSystems">
        <title>Genome- and Community-Level Interaction Insights into Carbon Utilization and Element Cycling Functions of Hydrothermarchaeota in Hydrothermal Sediment.</title>
        <authorList>
            <person name="Zhou Z."/>
            <person name="Liu Y."/>
            <person name="Xu W."/>
            <person name="Pan J."/>
            <person name="Luo Z.H."/>
            <person name="Li M."/>
        </authorList>
    </citation>
    <scope>NUCLEOTIDE SEQUENCE [LARGE SCALE GENOMIC DNA]</scope>
    <source>
        <strain evidence="1">SpSt-222</strain>
    </source>
</reference>
<accession>A0A7C1XF10</accession>
<comment type="caution">
    <text evidence="1">The sequence shown here is derived from an EMBL/GenBank/DDBJ whole genome shotgun (WGS) entry which is preliminary data.</text>
</comment>
<protein>
    <submittedName>
        <fullName evidence="1">Cytosolic protein</fullName>
    </submittedName>
</protein>
<organism evidence="1">
    <name type="scientific">Thermomicrobium roseum</name>
    <dbReference type="NCBI Taxonomy" id="500"/>
    <lineage>
        <taxon>Bacteria</taxon>
        <taxon>Pseudomonadati</taxon>
        <taxon>Thermomicrobiota</taxon>
        <taxon>Thermomicrobia</taxon>
        <taxon>Thermomicrobiales</taxon>
        <taxon>Thermomicrobiaceae</taxon>
        <taxon>Thermomicrobium</taxon>
    </lineage>
</organism>
<dbReference type="InterPro" id="IPR016797">
    <property type="entry name" value="UCP021898"/>
</dbReference>
<sequence length="309" mass="33735">MTSVHPVPSPRARELVRGAYDLHVHSGPDVMPRRIDDIALARRFLDVGLAGYVIKSHYVPTAERAAVVRAAVPGVQVLGSITLNRAVGGLNPLAVEIAAREGARLVWLPTVDAANERRHLQHAPAGAKLPYWARLQREMRETGFDVPPVDVVGPDGDVVPELRAVLRLIARHGLVLATGHLGRDEIFAVVQAAREEGVRHIIVTHPDFPSQALTAEDQVRLAEMGAYLEHCFTPLYSGKVLWETAFAHIRAVGPERVVLSTDLGQPDNPPVEDGLALFADRLLEAGFSEDEIHTMAVRNTVRLATGREQ</sequence>
<dbReference type="InterPro" id="IPR032466">
    <property type="entry name" value="Metal_Hydrolase"/>
</dbReference>
<name>A0A7C1XF10_THERO</name>
<gene>
    <name evidence="1" type="ORF">ENP47_01355</name>
</gene>
<proteinExistence type="predicted"/>
<dbReference type="Pfam" id="PF19799">
    <property type="entry name" value="DUF6282"/>
    <property type="match status" value="1"/>
</dbReference>
<dbReference type="EMBL" id="DSJL01000002">
    <property type="protein sequence ID" value="HEF64251.1"/>
    <property type="molecule type" value="Genomic_DNA"/>
</dbReference>
<dbReference type="SUPFAM" id="SSF51556">
    <property type="entry name" value="Metallo-dependent hydrolases"/>
    <property type="match status" value="1"/>
</dbReference>
<dbReference type="AlphaFoldDB" id="A0A7C1XF10"/>